<feature type="domain" description="DOP1 N-terminal" evidence="8">
    <location>
        <begin position="11"/>
        <end position="303"/>
    </location>
</feature>
<dbReference type="InterPro" id="IPR007249">
    <property type="entry name" value="DOP1_N"/>
</dbReference>
<dbReference type="InterPro" id="IPR056457">
    <property type="entry name" value="DOP1_C"/>
</dbReference>
<feature type="compositionally biased region" description="Low complexity" evidence="7">
    <location>
        <begin position="1142"/>
        <end position="1151"/>
    </location>
</feature>
<dbReference type="Proteomes" id="UP000007646">
    <property type="component" value="Unassembled WGS sequence"/>
</dbReference>
<sequence>MNTEEVELLSDSKYRNYVAAIDKALKNFEYSSEWADLISALGKLNKVLQNNAKYQVVPKKLTIGKRLAQCLHPALPGGVHRKALETYEIIFKIIGPKRLAKDLFLYSSGLFPLLANAAMSVKPTLLSLYEMYYLPLGKTLKPGLQGLLTGILPGLEEGSEYYERTNTLLEKVAAAVDQSAFYSALWGSLLTSPAVRLPGITYVLSHLNRKLSMEDQLYIIGSDIELMVEAVSTSVQDSSVLVQRSTLDLILFCFPFHMSQIPLKRIIWATRPDMIRILSAALHVVLRRDMSLNRRLYAWLLGFDNNGAVIGPRSTRHSNPEEHATYYFTTFSKELLVQLIFNSIIYSKHLKIKIEEYNILFLPKGFRKAVGLLDKPELGPVILEDVLIEVFRTLYSQCKAELDLQMEPPFSKDHAQLSSKLRENKKTAELIKTANLLFNSFEPYYMWDYVARWFEECCRRTLHARLQIGPGDSNESSELQLINFCLLVDFLLDIVSLETYIEIQTEHLPQLLLRMISALTSHLQTLHLSELTDSLRLCSKILSKVQPPLLSAGTGGVLQFPNVQKNSVKEWEDKKVMLATSLYSVPTLESENGYGETCSSAVTLNHHTKFIQYQADRTDDIDGELSEGQGTAAIPIGSTSSETETASTVGSEETIIQASSRVSEGTATRSGKTAQKTAMQCCLEYVQQFLTRLINLYIIQSNSLSQLLATEQQDLSREQGETSKWDRDSHGDVKERNIGKEKNSKEYLSAFLAACQLFLECSSFPVYIAEGNHTSELHSEKSETGKKQCPGFSDCEQVQPPLWLQTLMSACSQASDFSVQSVAISLVMDLIGLTQSVAMVAGENVNSVEPAQPLSPNQGRVAVVIRPPLTQGNLRYIAEKTEFFKHVALTLWDQLGDGTPQHHQKSVELFYQLHNLVPSSSICEDVISQQLTHKDKKIRMDAHAKFAVLWHLTRDLHINKSPSFARSFDRSLFIMLDSLNSLDGSTSSVGQAWLNQVLQRHDIARVLEPLLLLLLHPKTQRVSVQRVQAERYWNKAPCYPGEENDKHFVQNFACGNVSQVQHITSKGNGEKPLTMDEIENFSLTVNPLSDRLSLLSTSSETIPMVVSDFDLPDQQIEILQSSDSGCSHSSAGDNLSYEVEAENASAQEESQMPTASSPDDDVQQVVSDLICKVVSGLEAESASITSQLESEVMTPKCSALDMGEETIENEDQSTQQSQSGLLSNESPQFLSVSVENQLNNQEQNPNFNIHPLYQHVLLYLQLYDSSRTLYAFSAIKAILKTNPVAFVNAISTTSVNNAYTPQLSLLQNLLARHRISVMGKDFYSHIPVDSNHNFRSSMYIEILISLCLYYMRSHYPTHVKVTAQDLIGNRNMQMMSIEILTLLFTELAKVIESSAKGFPSFISDMLSKCKVQKVILHCLLSSIFSAQKWHSEKMAGKNMVAVEEGFSEDSLINFSEDEFDNGSTLQSQLLKVLQRLIVLEHRVMTTPEENETGFDFVVSDLEHISPHQPITSLQYLHAQPITCQGMFLCAVIRALHQHCACKMHPQWIGLITSTLPYMGKVLQRVVVSVTLQLCRNLDNLIQQYKYETALSDSRPLWMASVIPPDMILTLLEGITAIIHYCLLDPTTQYHQLLVNVDQKHLFEARSGILSILHMIMSSVTLLWSILHQADSSEKIAVAASASVTTINLGATKNLRQQILELLGPISMNHGVHFMAAIAFVWNERRQNKTTTRTKVIPAASEEQLLLVELVRSISVMRAETVIQTVKEVLKQPPAIAKDKKHLSLEVCMLQFFYAYIQRIPVPNLVDSWASLLILLKDSIQLSLPAPGQFLILGVLNEFIMKNPSLENKKDQRDLQDVTHKIVDAIGAIAGSSLEQTTWLRRNLEVKPSPKIMVDGTNLESDVEDMLSPAMETSNITPSVYSVHALTLLSEVLAHLLDMVFYSDEKERVIPLLVNIMHYVVPYLRNHSAHNAPSYRACVQLLSSLSGYQYTRRAWKKEAFDLFMDPSFFQMDASCVNHWRAIMDNLMTHDKTTFRDLMTRVAVAQSSSLNLFANRDAELEQRAMLLKRLAFAIFSSEIDQYQKYLPDIQERLVESLRLPQVPTLHSQVFLFFRVLLLRMSPQHLTSLWPTMITELVQVFLLMEQELTADEDISRTSGPSVAGLETTYTGGNGFSTSYNSQRWLNLYLSACKFLDLALALPSENLPQFQMYRWAFIPEASDDSGLEVRRQGIHQREFKPYVVRLAKLLRKR</sequence>
<dbReference type="GO" id="GO:0015031">
    <property type="term" value="P:protein transport"/>
    <property type="evidence" value="ECO:0007669"/>
    <property type="project" value="UniProtKB-KW"/>
</dbReference>
<evidence type="ECO:0000259" key="11">
    <source>
        <dbReference type="Pfam" id="PF24601"/>
    </source>
</evidence>
<dbReference type="GeneTree" id="ENSGT00390000016421"/>
<feature type="domain" description="DOP1-like C-terminal" evidence="10">
    <location>
        <begin position="1791"/>
        <end position="2218"/>
    </location>
</feature>
<proteinExistence type="inferred from homology"/>
<evidence type="ECO:0000259" key="9">
    <source>
        <dbReference type="Pfam" id="PF24597"/>
    </source>
</evidence>
<dbReference type="GO" id="GO:0005768">
    <property type="term" value="C:endosome"/>
    <property type="evidence" value="ECO:0007669"/>
    <property type="project" value="TreeGrafter"/>
</dbReference>
<evidence type="ECO:0000313" key="12">
    <source>
        <dbReference type="Ensembl" id="ENSLAFP00000022158.1"/>
    </source>
</evidence>
<evidence type="ECO:0000256" key="7">
    <source>
        <dbReference type="SAM" id="MobiDB-lite"/>
    </source>
</evidence>
<keyword evidence="3" id="KW-0653">Protein transport</keyword>
<feature type="compositionally biased region" description="Polar residues" evidence="7">
    <location>
        <begin position="656"/>
        <end position="670"/>
    </location>
</feature>
<accession>G3U2V0</accession>
<keyword evidence="4" id="KW-0333">Golgi apparatus</keyword>
<dbReference type="Pfam" id="PF04118">
    <property type="entry name" value="Dopey_N"/>
    <property type="match status" value="1"/>
</dbReference>
<keyword evidence="5" id="KW-0472">Membrane</keyword>
<feature type="region of interest" description="Disordered" evidence="7">
    <location>
        <begin position="630"/>
        <end position="670"/>
    </location>
</feature>
<feature type="region of interest" description="Disordered" evidence="7">
    <location>
        <begin position="1141"/>
        <end position="1161"/>
    </location>
</feature>
<gene>
    <name evidence="12" type="primary">DOP1A</name>
</gene>
<reference evidence="12 13" key="1">
    <citation type="submission" date="2009-06" db="EMBL/GenBank/DDBJ databases">
        <title>The Genome Sequence of Loxodonta africana (African elephant).</title>
        <authorList>
            <person name="Di Palma F."/>
            <person name="Heiman D."/>
            <person name="Young S."/>
            <person name="Johnson J."/>
            <person name="Lander E.S."/>
            <person name="Lindblad-Toh K."/>
        </authorList>
    </citation>
    <scope>NUCLEOTIDE SEQUENCE [LARGE SCALE GENOMIC DNA]</scope>
    <source>
        <strain evidence="12 13">Isolate ISIS603380</strain>
    </source>
</reference>
<dbReference type="HOGENOM" id="CLU_001045_0_0_1"/>
<dbReference type="GO" id="GO:0005802">
    <property type="term" value="C:trans-Golgi network"/>
    <property type="evidence" value="ECO:0007669"/>
    <property type="project" value="TreeGrafter"/>
</dbReference>
<feature type="domain" description="DOP1-like middle TPR" evidence="9">
    <location>
        <begin position="327"/>
        <end position="546"/>
    </location>
</feature>
<dbReference type="PANTHER" id="PTHR14042:SF22">
    <property type="entry name" value="PROTEIN DOPEY-1"/>
    <property type="match status" value="1"/>
</dbReference>
<feature type="region of interest" description="Disordered" evidence="7">
    <location>
        <begin position="716"/>
        <end position="738"/>
    </location>
</feature>
<dbReference type="Pfam" id="PF24598">
    <property type="entry name" value="DOP1_C"/>
    <property type="match status" value="1"/>
</dbReference>
<dbReference type="InterPro" id="IPR056458">
    <property type="entry name" value="TPR_DOP1_M"/>
</dbReference>
<evidence type="ECO:0000256" key="4">
    <source>
        <dbReference type="ARBA" id="ARBA00023034"/>
    </source>
</evidence>
<evidence type="ECO:0000256" key="5">
    <source>
        <dbReference type="ARBA" id="ARBA00023136"/>
    </source>
</evidence>
<evidence type="ECO:0000259" key="10">
    <source>
        <dbReference type="Pfam" id="PF24598"/>
    </source>
</evidence>
<dbReference type="Pfam" id="PF24597">
    <property type="entry name" value="TPR_DOP1_M"/>
    <property type="match status" value="1"/>
</dbReference>
<reference evidence="12" key="3">
    <citation type="submission" date="2025-09" db="UniProtKB">
        <authorList>
            <consortium name="Ensembl"/>
        </authorList>
    </citation>
    <scope>IDENTIFICATION</scope>
    <source>
        <strain evidence="12">Isolate ISIS603380</strain>
    </source>
</reference>
<dbReference type="GO" id="GO:0000139">
    <property type="term" value="C:Golgi membrane"/>
    <property type="evidence" value="ECO:0007669"/>
    <property type="project" value="UniProtKB-SubCell"/>
</dbReference>
<evidence type="ECO:0000256" key="6">
    <source>
        <dbReference type="ARBA" id="ARBA00046326"/>
    </source>
</evidence>
<evidence type="ECO:0000256" key="2">
    <source>
        <dbReference type="ARBA" id="ARBA00022448"/>
    </source>
</evidence>
<dbReference type="GO" id="GO:0006895">
    <property type="term" value="P:Golgi to endosome transport"/>
    <property type="evidence" value="ECO:0007669"/>
    <property type="project" value="InterPro"/>
</dbReference>
<feature type="domain" description="DOP1-like TPR" evidence="11">
    <location>
        <begin position="1250"/>
        <end position="1624"/>
    </location>
</feature>
<dbReference type="PANTHER" id="PTHR14042">
    <property type="entry name" value="DOPEY-RELATED"/>
    <property type="match status" value="1"/>
</dbReference>
<evidence type="ECO:0000256" key="1">
    <source>
        <dbReference type="ARBA" id="ARBA00004395"/>
    </source>
</evidence>
<name>G3U2V0_LOXAF</name>
<dbReference type="Pfam" id="PF24601">
    <property type="entry name" value="TPR_DOP1"/>
    <property type="match status" value="1"/>
</dbReference>
<keyword evidence="2" id="KW-0813">Transport</keyword>
<dbReference type="Ensembl" id="ENSLAFT00000029157.1">
    <property type="protein sequence ID" value="ENSLAFP00000022158.1"/>
    <property type="gene ID" value="ENSLAFG00000014865.3"/>
</dbReference>
<protein>
    <submittedName>
        <fullName evidence="12">DOP1 leucine zipper like protein A</fullName>
    </submittedName>
</protein>
<evidence type="ECO:0000313" key="13">
    <source>
        <dbReference type="Proteomes" id="UP000007646"/>
    </source>
</evidence>
<reference evidence="12" key="2">
    <citation type="submission" date="2025-08" db="UniProtKB">
        <authorList>
            <consortium name="Ensembl"/>
        </authorList>
    </citation>
    <scope>IDENTIFICATION</scope>
    <source>
        <strain evidence="12">Isolate ISIS603380</strain>
    </source>
</reference>
<dbReference type="InterPro" id="IPR056459">
    <property type="entry name" value="TPR_DOP1"/>
</dbReference>
<dbReference type="GO" id="GO:0005829">
    <property type="term" value="C:cytosol"/>
    <property type="evidence" value="ECO:0007669"/>
    <property type="project" value="GOC"/>
</dbReference>
<evidence type="ECO:0000256" key="3">
    <source>
        <dbReference type="ARBA" id="ARBA00022927"/>
    </source>
</evidence>
<comment type="subcellular location">
    <subcellularLocation>
        <location evidence="1">Golgi apparatus membrane</location>
        <topology evidence="1">Peripheral membrane protein</topology>
    </subcellularLocation>
</comment>
<evidence type="ECO:0000259" key="8">
    <source>
        <dbReference type="Pfam" id="PF04118"/>
    </source>
</evidence>
<dbReference type="InterPro" id="IPR040314">
    <property type="entry name" value="DOP1"/>
</dbReference>
<organism evidence="12 13">
    <name type="scientific">Loxodonta africana</name>
    <name type="common">African elephant</name>
    <dbReference type="NCBI Taxonomy" id="9785"/>
    <lineage>
        <taxon>Eukaryota</taxon>
        <taxon>Metazoa</taxon>
        <taxon>Chordata</taxon>
        <taxon>Craniata</taxon>
        <taxon>Vertebrata</taxon>
        <taxon>Euteleostomi</taxon>
        <taxon>Mammalia</taxon>
        <taxon>Eutheria</taxon>
        <taxon>Afrotheria</taxon>
        <taxon>Proboscidea</taxon>
        <taxon>Elephantidae</taxon>
        <taxon>Loxodonta</taxon>
    </lineage>
</organism>
<comment type="similarity">
    <text evidence="6">Belongs to the DOP1 family.</text>
</comment>
<keyword evidence="13" id="KW-1185">Reference proteome</keyword>
<feature type="compositionally biased region" description="Low complexity" evidence="7">
    <location>
        <begin position="638"/>
        <end position="654"/>
    </location>
</feature>